<evidence type="ECO:0000313" key="1">
    <source>
        <dbReference type="EMBL" id="TSJ59962.1"/>
    </source>
</evidence>
<dbReference type="AlphaFoldDB" id="A0A556P6E5"/>
<proteinExistence type="predicted"/>
<name>A0A556P6E5_9BACI</name>
<dbReference type="NCBIfam" id="NF040700">
    <property type="entry name" value="VPA1262_N_dom"/>
    <property type="match status" value="1"/>
</dbReference>
<sequence>MLITLVLLDIINEKGMSMMRDNNQLFYNFEQLRLDKKLENIMNKAVNCQLQLWMLEICEEKRISQRLLYSWVIPTDYCDGKWYKADVEVKWSPNTGAYKANIKKFTFYSSGESISSLFLELLKGNSISKACENLNLIKPPKEVSEFSLSPSPEQLYVVRPPVFLETESINLLYKDYVRPIQSPSRYVSCISASLFHLQKMNIWGESDLPSKPLDCADELVRFCINALKKETGLKFEGSDSSRLGNIEWIATPLLDPEESPIDFSTVKENVSDQSDNFNLKAISFREVEVYLQSGLNLTSNKLLIRCRLRNNHEIVLDQVKLVDTKIAEQGLRYSANQQVSRIQLTVWIANSEDGEWDIWYEQDTPLMREMNMAMGLVGLQGNVKLSTIQEWKNSKKIEDRIQHYEKVKQTSYQHSNIAGYVHDPWNPASEEIKNYAERLFPPKSKGRFFKKGWGDNGPSALSFAEWFKSITNNTESKLISIIDPYFDTVGIELIAHTPTTNTSFEVITCTQVVSNDDKAETKLSEIDPQKKSLDPERANRIKMGCENLRLILSRLQLKILDIRGNQSGKASYFHDRYILIYDSNGNVSEGYHLSNSLQAATKFDPLLITPIPPDILTKVANYVNALRNAQPPIVNHASAIQLYPEKVVNNATYEYGVKRNNDNSFSKKISKTSLFFAELLQDPDIVTANIESIKQKLLENKLIDPDSFQFVVENEEFIYKTLNGFSEKLVYKEYRKFSLLWWSFSIWLANIVSYEKYLYKVSDYQGVKLGERIMSYLIDTPDVITKGINETQEITVHQKNHFLNHNFKGSLYDAYLSLDGSYDNRLYGQYHLQFAIKAILYIQPSLIINTIEKLHEKSKYQKGNISVVRAYLLDELIIHLLFNPSHNLIKLLLLSSVPSLRGLGSQARWFQISEVEDFSKPSTYDLAELSINERIFAFSEWIYHLRVKANRLGNESKEIKDVRINIYKQIQECWPNNLSESDKNYILRRLSGPSIGDWSKDIYHDLVLGLVQDQKIESDESILFWINILLEKIEGSKGGYVTFYAPTDILLTELCASILPNLSKETWNAKVKQFQKLINKCNREVRLPFEKSNNFHNWNKVKKQGLWLKAFFELAYPAANDKKIDIAELLNRMDKKLMISSDSTDQDLYDFANQTTYP</sequence>
<reference evidence="1 2" key="1">
    <citation type="submission" date="2019-07" db="EMBL/GenBank/DDBJ databases">
        <title>Allobacillus sp. nov. SKP isolated from shrimp paste of Euphausiacea.</title>
        <authorList>
            <person name="Kanchanasin P."/>
            <person name="Tanasupawat S."/>
            <person name="Shi W."/>
            <person name="Wu L."/>
            <person name="Ma J."/>
        </authorList>
    </citation>
    <scope>NUCLEOTIDE SEQUENCE [LARGE SCALE GENOMIC DNA]</scope>
    <source>
        <strain evidence="1 2">SKP4-8</strain>
    </source>
</reference>
<evidence type="ECO:0000313" key="2">
    <source>
        <dbReference type="Proteomes" id="UP000316425"/>
    </source>
</evidence>
<dbReference type="OrthoDB" id="8428218at2"/>
<dbReference type="NCBIfam" id="NF040699">
    <property type="entry name" value="VPA1262_fam"/>
    <property type="match status" value="1"/>
</dbReference>
<gene>
    <name evidence="1" type="ORF">FPQ13_12765</name>
</gene>
<dbReference type="RefSeq" id="WP_144089708.1">
    <property type="nucleotide sequence ID" value="NZ_VMHE01000047.1"/>
</dbReference>
<protein>
    <submittedName>
        <fullName evidence="1">Uncharacterized protein</fullName>
    </submittedName>
</protein>
<dbReference type="EMBL" id="VMHE01000047">
    <property type="protein sequence ID" value="TSJ59962.1"/>
    <property type="molecule type" value="Genomic_DNA"/>
</dbReference>
<comment type="caution">
    <text evidence="1">The sequence shown here is derived from an EMBL/GenBank/DDBJ whole genome shotgun (WGS) entry which is preliminary data.</text>
</comment>
<accession>A0A556P6E5</accession>
<organism evidence="1 2">
    <name type="scientific">Allobacillus salarius</name>
    <dbReference type="NCBI Taxonomy" id="1955272"/>
    <lineage>
        <taxon>Bacteria</taxon>
        <taxon>Bacillati</taxon>
        <taxon>Bacillota</taxon>
        <taxon>Bacilli</taxon>
        <taxon>Bacillales</taxon>
        <taxon>Bacillaceae</taxon>
        <taxon>Allobacillus</taxon>
    </lineage>
</organism>
<dbReference type="Proteomes" id="UP000316425">
    <property type="component" value="Unassembled WGS sequence"/>
</dbReference>
<keyword evidence="2" id="KW-1185">Reference proteome</keyword>